<evidence type="ECO:0000256" key="4">
    <source>
        <dbReference type="RuleBase" id="RU003733"/>
    </source>
</evidence>
<evidence type="ECO:0000256" key="1">
    <source>
        <dbReference type="ARBA" id="ARBA00009156"/>
    </source>
</evidence>
<dbReference type="RefSeq" id="WP_207915084.1">
    <property type="nucleotide sequence ID" value="NZ_SMAJ01000004.1"/>
</dbReference>
<gene>
    <name evidence="7" type="ORF">EDC26_104110</name>
</gene>
<dbReference type="Pfam" id="PF00370">
    <property type="entry name" value="FGGY_N"/>
    <property type="match status" value="1"/>
</dbReference>
<dbReference type="GO" id="GO:0046316">
    <property type="term" value="F:gluconokinase activity"/>
    <property type="evidence" value="ECO:0007669"/>
    <property type="project" value="InterPro"/>
</dbReference>
<dbReference type="InterPro" id="IPR018483">
    <property type="entry name" value="Carb_kinase_FGGY_CS"/>
</dbReference>
<sequence length="512" mass="55595">MNLPRNYVIGVDIGTTSTKALAFDENGREAAGHHVEYPLLAPQPMAAEQDPEQIYRAVITCIKTAMESGGLDAARITCVSFSSAMHSLIAVDKDGKPLTQCITWADNRSEPWAQRIKRELGGHAIYLRTGTPIHPMSPLSKLCWLRDSEPDLFARAARFISIKEYVFHRLFGRYVVDYSIASATGLFNLAELAWDAEALRLAGVSADQLSLPVATTYTLSGLKSEAAQATGLRLDTPFVIGASDGVLSNLGVNAIDPGVVAVTIGTSGAVRAVVDRPQTDPQGRTFCYALTEKHWVIGGPVNNGGIVLRWIRENFAPEDSRRAGQPERDPYDSLIGLAAQIPAGSEGLIFHPYLTGERAPLWNANARGSFFGLALHHRKEHMIRAALEGVIYNLYSVLAVLESLAGTARKIHATGGFARSELWCQMMSDIFNRDIDVPHSHESSCLGAAVLGLYALGRIDSLSAASGMVGISAHHRPEPGNAAIYARLLPIFASIPMKLEDEYERIARLQRS</sequence>
<name>A0A4R3M6K5_9BURK</name>
<evidence type="ECO:0000256" key="3">
    <source>
        <dbReference type="ARBA" id="ARBA00022777"/>
    </source>
</evidence>
<comment type="similarity">
    <text evidence="1 4">Belongs to the FGGY kinase family.</text>
</comment>
<dbReference type="AlphaFoldDB" id="A0A4R3M6K5"/>
<evidence type="ECO:0000259" key="5">
    <source>
        <dbReference type="Pfam" id="PF00370"/>
    </source>
</evidence>
<dbReference type="NCBIfam" id="TIGR01314">
    <property type="entry name" value="gntK_FGGY"/>
    <property type="match status" value="1"/>
</dbReference>
<dbReference type="InterPro" id="IPR043129">
    <property type="entry name" value="ATPase_NBD"/>
</dbReference>
<organism evidence="7 8">
    <name type="scientific">Paralcaligenes ureilyticus</name>
    <dbReference type="NCBI Taxonomy" id="627131"/>
    <lineage>
        <taxon>Bacteria</taxon>
        <taxon>Pseudomonadati</taxon>
        <taxon>Pseudomonadota</taxon>
        <taxon>Betaproteobacteria</taxon>
        <taxon>Burkholderiales</taxon>
        <taxon>Alcaligenaceae</taxon>
        <taxon>Paralcaligenes</taxon>
    </lineage>
</organism>
<dbReference type="SUPFAM" id="SSF53067">
    <property type="entry name" value="Actin-like ATPase domain"/>
    <property type="match status" value="2"/>
</dbReference>
<dbReference type="PIRSF" id="PIRSF000538">
    <property type="entry name" value="GlpK"/>
    <property type="match status" value="1"/>
</dbReference>
<dbReference type="PANTHER" id="PTHR43095">
    <property type="entry name" value="SUGAR KINASE"/>
    <property type="match status" value="1"/>
</dbReference>
<evidence type="ECO:0000259" key="6">
    <source>
        <dbReference type="Pfam" id="PF02782"/>
    </source>
</evidence>
<dbReference type="PANTHER" id="PTHR43095:SF2">
    <property type="entry name" value="GLUCONOKINASE"/>
    <property type="match status" value="1"/>
</dbReference>
<keyword evidence="8" id="KW-1185">Reference proteome</keyword>
<dbReference type="InterPro" id="IPR018484">
    <property type="entry name" value="FGGY_N"/>
</dbReference>
<dbReference type="InterPro" id="IPR018485">
    <property type="entry name" value="FGGY_C"/>
</dbReference>
<dbReference type="GO" id="GO:0019521">
    <property type="term" value="P:D-gluconate metabolic process"/>
    <property type="evidence" value="ECO:0007669"/>
    <property type="project" value="InterPro"/>
</dbReference>
<comment type="caution">
    <text evidence="7">The sequence shown here is derived from an EMBL/GenBank/DDBJ whole genome shotgun (WGS) entry which is preliminary data.</text>
</comment>
<evidence type="ECO:0000313" key="8">
    <source>
        <dbReference type="Proteomes" id="UP000295525"/>
    </source>
</evidence>
<feature type="domain" description="Carbohydrate kinase FGGY C-terminal" evidence="6">
    <location>
        <begin position="261"/>
        <end position="456"/>
    </location>
</feature>
<evidence type="ECO:0000256" key="2">
    <source>
        <dbReference type="ARBA" id="ARBA00022679"/>
    </source>
</evidence>
<evidence type="ECO:0000313" key="7">
    <source>
        <dbReference type="EMBL" id="TCT08950.1"/>
    </source>
</evidence>
<dbReference type="Pfam" id="PF02782">
    <property type="entry name" value="FGGY_C"/>
    <property type="match status" value="1"/>
</dbReference>
<keyword evidence="3 4" id="KW-0418">Kinase</keyword>
<protein>
    <submittedName>
        <fullName evidence="7">Gluconate kinase (FGGY family)</fullName>
    </submittedName>
</protein>
<dbReference type="Proteomes" id="UP000295525">
    <property type="component" value="Unassembled WGS sequence"/>
</dbReference>
<dbReference type="EMBL" id="SMAJ01000004">
    <property type="protein sequence ID" value="TCT08950.1"/>
    <property type="molecule type" value="Genomic_DNA"/>
</dbReference>
<dbReference type="Gene3D" id="3.30.420.40">
    <property type="match status" value="2"/>
</dbReference>
<dbReference type="InterPro" id="IPR006002">
    <property type="entry name" value="Gluconate_kinase"/>
</dbReference>
<proteinExistence type="inferred from homology"/>
<dbReference type="CDD" id="cd07770">
    <property type="entry name" value="ASKHA_NBD_FGGY_GntK"/>
    <property type="match status" value="1"/>
</dbReference>
<keyword evidence="2 4" id="KW-0808">Transferase</keyword>
<feature type="domain" description="Carbohydrate kinase FGGY N-terminal" evidence="5">
    <location>
        <begin position="7"/>
        <end position="251"/>
    </location>
</feature>
<accession>A0A4R3M6K5</accession>
<dbReference type="InterPro" id="IPR050406">
    <property type="entry name" value="FGGY_Carb_Kinase"/>
</dbReference>
<dbReference type="PROSITE" id="PS00445">
    <property type="entry name" value="FGGY_KINASES_2"/>
    <property type="match status" value="1"/>
</dbReference>
<dbReference type="InterPro" id="IPR000577">
    <property type="entry name" value="Carb_kinase_FGGY"/>
</dbReference>
<reference evidence="7 8" key="1">
    <citation type="submission" date="2019-03" db="EMBL/GenBank/DDBJ databases">
        <title>Genomic Encyclopedia of Type Strains, Phase IV (KMG-IV): sequencing the most valuable type-strain genomes for metagenomic binning, comparative biology and taxonomic classification.</title>
        <authorList>
            <person name="Goeker M."/>
        </authorList>
    </citation>
    <scope>NUCLEOTIDE SEQUENCE [LARGE SCALE GENOMIC DNA]</scope>
    <source>
        <strain evidence="7 8">DSM 24591</strain>
    </source>
</reference>